<name>A0A1I7WRC4_HETBA</name>
<dbReference type="WBParaSite" id="Hba_07725">
    <property type="protein sequence ID" value="Hba_07725"/>
    <property type="gene ID" value="Hba_07725"/>
</dbReference>
<organism evidence="1 2">
    <name type="scientific">Heterorhabditis bacteriophora</name>
    <name type="common">Entomopathogenic nematode worm</name>
    <dbReference type="NCBI Taxonomy" id="37862"/>
    <lineage>
        <taxon>Eukaryota</taxon>
        <taxon>Metazoa</taxon>
        <taxon>Ecdysozoa</taxon>
        <taxon>Nematoda</taxon>
        <taxon>Chromadorea</taxon>
        <taxon>Rhabditida</taxon>
        <taxon>Rhabditina</taxon>
        <taxon>Rhabditomorpha</taxon>
        <taxon>Strongyloidea</taxon>
        <taxon>Heterorhabditidae</taxon>
        <taxon>Heterorhabditis</taxon>
    </lineage>
</organism>
<dbReference type="AlphaFoldDB" id="A0A1I7WRC4"/>
<dbReference type="Proteomes" id="UP000095283">
    <property type="component" value="Unplaced"/>
</dbReference>
<accession>A0A1I7WRC4</accession>
<reference evidence="2" key="1">
    <citation type="submission" date="2016-11" db="UniProtKB">
        <authorList>
            <consortium name="WormBaseParasite"/>
        </authorList>
    </citation>
    <scope>IDENTIFICATION</scope>
</reference>
<evidence type="ECO:0000313" key="1">
    <source>
        <dbReference type="Proteomes" id="UP000095283"/>
    </source>
</evidence>
<protein>
    <submittedName>
        <fullName evidence="2">Uncharacterized protein</fullName>
    </submittedName>
</protein>
<keyword evidence="1" id="KW-1185">Reference proteome</keyword>
<sequence>MFYRHLYLRNQFYALAHTLTCNKFYRLLRICIHNRKTFLKLYGNLLLDIKATEKQE</sequence>
<proteinExistence type="predicted"/>
<evidence type="ECO:0000313" key="2">
    <source>
        <dbReference type="WBParaSite" id="Hba_07725"/>
    </source>
</evidence>